<gene>
    <name evidence="8" type="ORF">E8E13_001721</name>
</gene>
<dbReference type="Pfam" id="PF12796">
    <property type="entry name" value="Ank_2"/>
    <property type="match status" value="1"/>
</dbReference>
<keyword evidence="4" id="KW-0418">Kinase</keyword>
<dbReference type="AlphaFoldDB" id="A0A9P4T5V4"/>
<keyword evidence="2" id="KW-0808">Transferase</keyword>
<evidence type="ECO:0000256" key="5">
    <source>
        <dbReference type="ARBA" id="ARBA00022840"/>
    </source>
</evidence>
<name>A0A9P4T5V4_CURKU</name>
<evidence type="ECO:0000313" key="8">
    <source>
        <dbReference type="EMBL" id="KAF2995334.1"/>
    </source>
</evidence>
<feature type="compositionally biased region" description="Basic and acidic residues" evidence="6">
    <location>
        <begin position="153"/>
        <end position="166"/>
    </location>
</feature>
<proteinExistence type="predicted"/>
<keyword evidence="3" id="KW-0547">Nucleotide-binding</keyword>
<feature type="region of interest" description="Disordered" evidence="6">
    <location>
        <begin position="153"/>
        <end position="175"/>
    </location>
</feature>
<dbReference type="OrthoDB" id="1278353at2759"/>
<evidence type="ECO:0000256" key="4">
    <source>
        <dbReference type="ARBA" id="ARBA00022777"/>
    </source>
</evidence>
<dbReference type="InterPro" id="IPR011009">
    <property type="entry name" value="Kinase-like_dom_sf"/>
</dbReference>
<dbReference type="EMBL" id="SWKU01000033">
    <property type="protein sequence ID" value="KAF2995334.1"/>
    <property type="molecule type" value="Genomic_DNA"/>
</dbReference>
<keyword evidence="5" id="KW-0067">ATP-binding</keyword>
<dbReference type="PROSITE" id="PS50011">
    <property type="entry name" value="PROTEIN_KINASE_DOM"/>
    <property type="match status" value="1"/>
</dbReference>
<dbReference type="InterPro" id="IPR000719">
    <property type="entry name" value="Prot_kinase_dom"/>
</dbReference>
<keyword evidence="1" id="KW-0723">Serine/threonine-protein kinase</keyword>
<dbReference type="Gene3D" id="1.10.510.10">
    <property type="entry name" value="Transferase(Phosphotransferase) domain 1"/>
    <property type="match status" value="1"/>
</dbReference>
<evidence type="ECO:0000256" key="3">
    <source>
        <dbReference type="ARBA" id="ARBA00022741"/>
    </source>
</evidence>
<reference evidence="8" key="1">
    <citation type="submission" date="2019-04" db="EMBL/GenBank/DDBJ databases">
        <title>Sequencing of skin fungus with MAO and IRED activity.</title>
        <authorList>
            <person name="Marsaioli A.J."/>
            <person name="Bonatto J.M.C."/>
            <person name="Reis Junior O."/>
        </authorList>
    </citation>
    <scope>NUCLEOTIDE SEQUENCE</scope>
    <source>
        <strain evidence="8">30M1</strain>
    </source>
</reference>
<dbReference type="PANTHER" id="PTHR24351">
    <property type="entry name" value="RIBOSOMAL PROTEIN S6 KINASE"/>
    <property type="match status" value="1"/>
</dbReference>
<dbReference type="InterPro" id="IPR036770">
    <property type="entry name" value="Ankyrin_rpt-contain_sf"/>
</dbReference>
<evidence type="ECO:0000313" key="9">
    <source>
        <dbReference type="Proteomes" id="UP000801428"/>
    </source>
</evidence>
<sequence>MSERDLPEYPAPELLSGEELASPSANWWTLGVLLYEMLTGMPPFYDDNNEQRRRNILDQPVNFPDSVDPIAIDLLSKLLDRTPESRLGTGGTLSIQAHPFFHTVDWQRLLFRKYEVPFMPGYVADTLEHNGLGPAPEPERPLDQYRYLIKKDPASTEPEAKGRTQKQEALGSNASIAKHGDSYELEWHIETRTLYFRNPNTNMREHILAPATEGARCEAQDSHSASAIINSPDSAQKQAALEIALDIGDRRIISQLLDYGIDLNNQIVVNGGKITPLECAVRQGAVDLVTWFLKKSTPIINRVAGTRALGLAVDLRNIAVVEALLINGIRCDFEESDRPAPRDPSSGGCEFYDLSDPEGFLPPLVRAVRHGADVDIGPPVWN</sequence>
<dbReference type="GO" id="GO:0004674">
    <property type="term" value="F:protein serine/threonine kinase activity"/>
    <property type="evidence" value="ECO:0007669"/>
    <property type="project" value="UniProtKB-KW"/>
</dbReference>
<dbReference type="Pfam" id="PF00069">
    <property type="entry name" value="Pkinase"/>
    <property type="match status" value="1"/>
</dbReference>
<evidence type="ECO:0000259" key="7">
    <source>
        <dbReference type="PROSITE" id="PS50011"/>
    </source>
</evidence>
<dbReference type="SUPFAM" id="SSF48403">
    <property type="entry name" value="Ankyrin repeat"/>
    <property type="match status" value="1"/>
</dbReference>
<feature type="domain" description="Protein kinase" evidence="7">
    <location>
        <begin position="1"/>
        <end position="101"/>
    </location>
</feature>
<dbReference type="Proteomes" id="UP000801428">
    <property type="component" value="Unassembled WGS sequence"/>
</dbReference>
<dbReference type="SUPFAM" id="SSF56112">
    <property type="entry name" value="Protein kinase-like (PK-like)"/>
    <property type="match status" value="1"/>
</dbReference>
<dbReference type="Gene3D" id="1.25.40.20">
    <property type="entry name" value="Ankyrin repeat-containing domain"/>
    <property type="match status" value="1"/>
</dbReference>
<dbReference type="GO" id="GO:0005524">
    <property type="term" value="F:ATP binding"/>
    <property type="evidence" value="ECO:0007669"/>
    <property type="project" value="UniProtKB-KW"/>
</dbReference>
<evidence type="ECO:0000256" key="2">
    <source>
        <dbReference type="ARBA" id="ARBA00022679"/>
    </source>
</evidence>
<evidence type="ECO:0000256" key="6">
    <source>
        <dbReference type="SAM" id="MobiDB-lite"/>
    </source>
</evidence>
<evidence type="ECO:0000256" key="1">
    <source>
        <dbReference type="ARBA" id="ARBA00022527"/>
    </source>
</evidence>
<accession>A0A9P4T5V4</accession>
<protein>
    <recommendedName>
        <fullName evidence="7">Protein kinase domain-containing protein</fullName>
    </recommendedName>
</protein>
<dbReference type="SMART" id="SM00248">
    <property type="entry name" value="ANK"/>
    <property type="match status" value="3"/>
</dbReference>
<organism evidence="8 9">
    <name type="scientific">Curvularia kusanoi</name>
    <name type="common">Cochliobolus kusanoi</name>
    <dbReference type="NCBI Taxonomy" id="90978"/>
    <lineage>
        <taxon>Eukaryota</taxon>
        <taxon>Fungi</taxon>
        <taxon>Dikarya</taxon>
        <taxon>Ascomycota</taxon>
        <taxon>Pezizomycotina</taxon>
        <taxon>Dothideomycetes</taxon>
        <taxon>Pleosporomycetidae</taxon>
        <taxon>Pleosporales</taxon>
        <taxon>Pleosporineae</taxon>
        <taxon>Pleosporaceae</taxon>
        <taxon>Curvularia</taxon>
    </lineage>
</organism>
<dbReference type="InterPro" id="IPR002110">
    <property type="entry name" value="Ankyrin_rpt"/>
</dbReference>
<keyword evidence="9" id="KW-1185">Reference proteome</keyword>
<comment type="caution">
    <text evidence="8">The sequence shown here is derived from an EMBL/GenBank/DDBJ whole genome shotgun (WGS) entry which is preliminary data.</text>
</comment>